<dbReference type="EMBL" id="JAHUTI010088137">
    <property type="protein sequence ID" value="MED6259807.1"/>
    <property type="molecule type" value="Genomic_DNA"/>
</dbReference>
<protein>
    <submittedName>
        <fullName evidence="1">Uncharacterized protein</fullName>
    </submittedName>
</protein>
<sequence>MKRYVNGYCKMLIILLRKGDLADQTMRGFLLEYHLFTSSRSSSEKSDMRFSLVCTTPGTGTSNVSRAQLFVCYGNKVNLQGPSWAFRNQNITSIFNVKALLQ</sequence>
<name>A0ABU7CAY9_9TELE</name>
<gene>
    <name evidence="1" type="ORF">ATANTOWER_032334</name>
</gene>
<accession>A0ABU7CAY9</accession>
<keyword evidence="2" id="KW-1185">Reference proteome</keyword>
<dbReference type="Proteomes" id="UP001345963">
    <property type="component" value="Unassembled WGS sequence"/>
</dbReference>
<reference evidence="1 2" key="1">
    <citation type="submission" date="2021-07" db="EMBL/GenBank/DDBJ databases">
        <authorList>
            <person name="Palmer J.M."/>
        </authorList>
    </citation>
    <scope>NUCLEOTIDE SEQUENCE [LARGE SCALE GENOMIC DNA]</scope>
    <source>
        <strain evidence="1 2">AT_MEX2019</strain>
        <tissue evidence="1">Muscle</tissue>
    </source>
</reference>
<organism evidence="1 2">
    <name type="scientific">Ataeniobius toweri</name>
    <dbReference type="NCBI Taxonomy" id="208326"/>
    <lineage>
        <taxon>Eukaryota</taxon>
        <taxon>Metazoa</taxon>
        <taxon>Chordata</taxon>
        <taxon>Craniata</taxon>
        <taxon>Vertebrata</taxon>
        <taxon>Euteleostomi</taxon>
        <taxon>Actinopterygii</taxon>
        <taxon>Neopterygii</taxon>
        <taxon>Teleostei</taxon>
        <taxon>Neoteleostei</taxon>
        <taxon>Acanthomorphata</taxon>
        <taxon>Ovalentaria</taxon>
        <taxon>Atherinomorphae</taxon>
        <taxon>Cyprinodontiformes</taxon>
        <taxon>Goodeidae</taxon>
        <taxon>Ataeniobius</taxon>
    </lineage>
</organism>
<proteinExistence type="predicted"/>
<comment type="caution">
    <text evidence="1">The sequence shown here is derived from an EMBL/GenBank/DDBJ whole genome shotgun (WGS) entry which is preliminary data.</text>
</comment>
<evidence type="ECO:0000313" key="2">
    <source>
        <dbReference type="Proteomes" id="UP001345963"/>
    </source>
</evidence>
<evidence type="ECO:0000313" key="1">
    <source>
        <dbReference type="EMBL" id="MED6259807.1"/>
    </source>
</evidence>